<dbReference type="Proteomes" id="UP000242287">
    <property type="component" value="Unassembled WGS sequence"/>
</dbReference>
<evidence type="ECO:0000259" key="15">
    <source>
        <dbReference type="PROSITE" id="PS51726"/>
    </source>
</evidence>
<evidence type="ECO:0000256" key="4">
    <source>
        <dbReference type="ARBA" id="ARBA00022679"/>
    </source>
</evidence>
<dbReference type="InterPro" id="IPR036388">
    <property type="entry name" value="WH-like_DNA-bd_sf"/>
</dbReference>
<dbReference type="InterPro" id="IPR050603">
    <property type="entry name" value="MYST_HAT"/>
</dbReference>
<dbReference type="GO" id="GO:0006355">
    <property type="term" value="P:regulation of DNA-templated transcription"/>
    <property type="evidence" value="ECO:0007669"/>
    <property type="project" value="InterPro"/>
</dbReference>
<dbReference type="InterPro" id="IPR002717">
    <property type="entry name" value="HAT_MYST-type"/>
</dbReference>
<name>A0A2A9NB22_9AGAR</name>
<evidence type="ECO:0000256" key="10">
    <source>
        <dbReference type="ARBA" id="ARBA00023163"/>
    </source>
</evidence>
<evidence type="ECO:0000256" key="6">
    <source>
        <dbReference type="ARBA" id="ARBA00022771"/>
    </source>
</evidence>
<feature type="region of interest" description="Disordered" evidence="14">
    <location>
        <begin position="1"/>
        <end position="50"/>
    </location>
</feature>
<dbReference type="Gene3D" id="3.40.630.30">
    <property type="match status" value="1"/>
</dbReference>
<dbReference type="PANTHER" id="PTHR10615:SF219">
    <property type="entry name" value="HISTONE ACETYLTRANSFERASE KAT5"/>
    <property type="match status" value="1"/>
</dbReference>
<dbReference type="SUPFAM" id="SSF55729">
    <property type="entry name" value="Acyl-CoA N-acyltransferases (Nat)"/>
    <property type="match status" value="1"/>
</dbReference>
<dbReference type="AlphaFoldDB" id="A0A2A9NB22"/>
<dbReference type="EC" id="2.3.1.48" evidence="3"/>
<accession>A0A2A9NB22</accession>
<dbReference type="EMBL" id="KZ302072">
    <property type="protein sequence ID" value="PFH48225.1"/>
    <property type="molecule type" value="Genomic_DNA"/>
</dbReference>
<keyword evidence="17" id="KW-1185">Reference proteome</keyword>
<feature type="region of interest" description="Disordered" evidence="14">
    <location>
        <begin position="102"/>
        <end position="152"/>
    </location>
</feature>
<organism evidence="16 17">
    <name type="scientific">Amanita thiersii Skay4041</name>
    <dbReference type="NCBI Taxonomy" id="703135"/>
    <lineage>
        <taxon>Eukaryota</taxon>
        <taxon>Fungi</taxon>
        <taxon>Dikarya</taxon>
        <taxon>Basidiomycota</taxon>
        <taxon>Agaricomycotina</taxon>
        <taxon>Agaricomycetes</taxon>
        <taxon>Agaricomycetidae</taxon>
        <taxon>Agaricales</taxon>
        <taxon>Pluteineae</taxon>
        <taxon>Amanitaceae</taxon>
        <taxon>Amanita</taxon>
    </lineage>
</organism>
<keyword evidence="6" id="KW-0863">Zinc-finger</keyword>
<evidence type="ECO:0000256" key="9">
    <source>
        <dbReference type="ARBA" id="ARBA00023015"/>
    </source>
</evidence>
<evidence type="ECO:0000256" key="13">
    <source>
        <dbReference type="PIRSR" id="PIRSR602717-51"/>
    </source>
</evidence>
<evidence type="ECO:0000256" key="7">
    <source>
        <dbReference type="ARBA" id="ARBA00022833"/>
    </source>
</evidence>
<dbReference type="Gene3D" id="1.10.10.10">
    <property type="entry name" value="Winged helix-like DNA-binding domain superfamily/Winged helix DNA-binding domain"/>
    <property type="match status" value="1"/>
</dbReference>
<dbReference type="PANTHER" id="PTHR10615">
    <property type="entry name" value="HISTONE ACETYLTRANSFERASE"/>
    <property type="match status" value="1"/>
</dbReference>
<dbReference type="GO" id="GO:0035267">
    <property type="term" value="C:NuA4 histone acetyltransferase complex"/>
    <property type="evidence" value="ECO:0007669"/>
    <property type="project" value="TreeGrafter"/>
</dbReference>
<evidence type="ECO:0000313" key="17">
    <source>
        <dbReference type="Proteomes" id="UP000242287"/>
    </source>
</evidence>
<comment type="subcellular location">
    <subcellularLocation>
        <location evidence="1">Nucleus</location>
    </subcellularLocation>
</comment>
<evidence type="ECO:0000256" key="1">
    <source>
        <dbReference type="ARBA" id="ARBA00004123"/>
    </source>
</evidence>
<evidence type="ECO:0000313" key="16">
    <source>
        <dbReference type="EMBL" id="PFH48225.1"/>
    </source>
</evidence>
<evidence type="ECO:0000256" key="14">
    <source>
        <dbReference type="SAM" id="MobiDB-lite"/>
    </source>
</evidence>
<feature type="region of interest" description="Disordered" evidence="14">
    <location>
        <begin position="351"/>
        <end position="395"/>
    </location>
</feature>
<dbReference type="PROSITE" id="PS51726">
    <property type="entry name" value="MYST_HAT"/>
    <property type="match status" value="1"/>
</dbReference>
<dbReference type="Gene3D" id="3.30.60.60">
    <property type="entry name" value="N-acetyl transferase-like"/>
    <property type="match status" value="1"/>
</dbReference>
<keyword evidence="11" id="KW-0539">Nucleus</keyword>
<evidence type="ECO:0000256" key="5">
    <source>
        <dbReference type="ARBA" id="ARBA00022723"/>
    </source>
</evidence>
<keyword evidence="12" id="KW-0012">Acyltransferase</keyword>
<keyword evidence="8" id="KW-0007">Acetylation</keyword>
<feature type="domain" description="MYST-type HAT" evidence="15">
    <location>
        <begin position="69"/>
        <end position="542"/>
    </location>
</feature>
<dbReference type="GO" id="GO:0046972">
    <property type="term" value="F:histone H4K16 acetyltransferase activity"/>
    <property type="evidence" value="ECO:0007669"/>
    <property type="project" value="TreeGrafter"/>
</dbReference>
<dbReference type="OrthoDB" id="787137at2759"/>
<dbReference type="GO" id="GO:0008270">
    <property type="term" value="F:zinc ion binding"/>
    <property type="evidence" value="ECO:0007669"/>
    <property type="project" value="UniProtKB-KW"/>
</dbReference>
<keyword evidence="4" id="KW-0808">Transferase</keyword>
<reference evidence="16 17" key="1">
    <citation type="submission" date="2014-02" db="EMBL/GenBank/DDBJ databases">
        <title>Transposable element dynamics among asymbiotic and ectomycorrhizal Amanita fungi.</title>
        <authorList>
            <consortium name="DOE Joint Genome Institute"/>
            <person name="Hess J."/>
            <person name="Skrede I."/>
            <person name="Wolfe B."/>
            <person name="LaButti K."/>
            <person name="Ohm R.A."/>
            <person name="Grigoriev I.V."/>
            <person name="Pringle A."/>
        </authorList>
    </citation>
    <scope>NUCLEOTIDE SEQUENCE [LARGE SCALE GENOMIC DNA]</scope>
    <source>
        <strain evidence="16 17">SKay4041</strain>
    </source>
</reference>
<feature type="compositionally biased region" description="Polar residues" evidence="14">
    <location>
        <begin position="10"/>
        <end position="23"/>
    </location>
</feature>
<evidence type="ECO:0000256" key="8">
    <source>
        <dbReference type="ARBA" id="ARBA00022990"/>
    </source>
</evidence>
<evidence type="ECO:0000256" key="12">
    <source>
        <dbReference type="ARBA" id="ARBA00023315"/>
    </source>
</evidence>
<evidence type="ECO:0000256" key="2">
    <source>
        <dbReference type="ARBA" id="ARBA00010107"/>
    </source>
</evidence>
<keyword evidence="9" id="KW-0805">Transcription regulation</keyword>
<feature type="compositionally biased region" description="Low complexity" evidence="14">
    <location>
        <begin position="104"/>
        <end position="134"/>
    </location>
</feature>
<feature type="active site" description="Proton donor/acceptor" evidence="13">
    <location>
        <position position="310"/>
    </location>
</feature>
<dbReference type="Pfam" id="PF17772">
    <property type="entry name" value="zf-MYST"/>
    <property type="match status" value="1"/>
</dbReference>
<dbReference type="STRING" id="703135.A0A2A9NB22"/>
<keyword evidence="10" id="KW-0804">Transcription</keyword>
<comment type="similarity">
    <text evidence="2">Belongs to the MYST (SAS/MOZ) family.</text>
</comment>
<dbReference type="Pfam" id="PF01853">
    <property type="entry name" value="MOZ_SAS"/>
    <property type="match status" value="1"/>
</dbReference>
<evidence type="ECO:0000256" key="11">
    <source>
        <dbReference type="ARBA" id="ARBA00023242"/>
    </source>
</evidence>
<keyword evidence="7" id="KW-0862">Zinc</keyword>
<dbReference type="InterPro" id="IPR040706">
    <property type="entry name" value="Zf-MYST"/>
</dbReference>
<keyword evidence="5" id="KW-0479">Metal-binding</keyword>
<dbReference type="GO" id="GO:0005634">
    <property type="term" value="C:nucleus"/>
    <property type="evidence" value="ECO:0007669"/>
    <property type="project" value="UniProtKB-SubCell"/>
</dbReference>
<gene>
    <name evidence="16" type="ORF">AMATHDRAFT_6029</name>
</gene>
<evidence type="ECO:0000256" key="3">
    <source>
        <dbReference type="ARBA" id="ARBA00013184"/>
    </source>
</evidence>
<sequence length="542" mass="60286">MGNAKPGQDQIDNANTRRTSTSDGVGGTTRKRRRQASSPPSNGETMEDIHLTSIPQEAGMVVAEGHRQKVARNFDRVHFGEWQIKTWYFSPYPVVEWEIDDNTSSSSPFPASSSNSSPVKRGAAPGPGPKTAGPSRPTPRSHGRTSDLLAGSLGRQNLGPDGELANLWVCDMCFKYMVDGSNWEMHKKQCTLKRPPGHKVYQRGAHTVWEVDGAKEKLYCQNLSLFGKLFIDVKTLFFDCDNFLFYILTDASSQADHMIGFFSKEKYSFDNYNLACIITLPPYQRQGYGMLMIEFSYELSRRTGKVGTPERPLSDLGLRSYLAYWTSTLIRFFRHVLSALPLDTPKQTITTRGNFPDVLNGYRSPSSMSSSGQEDADSSTSMSARKKKRAVGWDGEHYTSRDDAINVAKNGPVDDPQFSSLRTFTTTIREDGGAETHVSVQCSLADIARATNLRIEDAAFALNECGLLAKRITARELEQQREGEEEYRERSSSTAVIMPGMGAGIMGVKAEDVIVLTRQMVEEVAAERKVKKPCMDINFVLL</sequence>
<protein>
    <recommendedName>
        <fullName evidence="3">histone acetyltransferase</fullName>
        <ecNumber evidence="3">2.3.1.48</ecNumber>
    </recommendedName>
</protein>
<dbReference type="InterPro" id="IPR016181">
    <property type="entry name" value="Acyl_CoA_acyltransferase"/>
</dbReference>
<proteinExistence type="inferred from homology"/>